<evidence type="ECO:0000256" key="2">
    <source>
        <dbReference type="ARBA" id="ARBA00008219"/>
    </source>
</evidence>
<dbReference type="GO" id="GO:0034551">
    <property type="term" value="P:mitochondrial respiratory chain complex III assembly"/>
    <property type="evidence" value="ECO:0007669"/>
    <property type="project" value="InterPro"/>
</dbReference>
<evidence type="ECO:0000256" key="6">
    <source>
        <dbReference type="ARBA" id="ARBA00023128"/>
    </source>
</evidence>
<evidence type="ECO:0000256" key="1">
    <source>
        <dbReference type="ARBA" id="ARBA00004173"/>
    </source>
</evidence>
<dbReference type="Gene3D" id="1.25.40.10">
    <property type="entry name" value="Tetratricopeptide repeat domain"/>
    <property type="match status" value="1"/>
</dbReference>
<dbReference type="GO" id="GO:0005743">
    <property type="term" value="C:mitochondrial inner membrane"/>
    <property type="evidence" value="ECO:0007669"/>
    <property type="project" value="TreeGrafter"/>
</dbReference>
<evidence type="ECO:0000313" key="7">
    <source>
        <dbReference type="EMBL" id="GCB84329.1"/>
    </source>
</evidence>
<dbReference type="Proteomes" id="UP000288216">
    <property type="component" value="Unassembled WGS sequence"/>
</dbReference>
<keyword evidence="4" id="KW-0802">TPR repeat</keyword>
<evidence type="ECO:0000256" key="3">
    <source>
        <dbReference type="ARBA" id="ARBA00022737"/>
    </source>
</evidence>
<dbReference type="PANTHER" id="PTHR13143">
    <property type="entry name" value="TETRATRICOPEPTIDE REPEAT PROTEIN 19"/>
    <property type="match status" value="1"/>
</dbReference>
<evidence type="ECO:0000313" key="8">
    <source>
        <dbReference type="Proteomes" id="UP000288216"/>
    </source>
</evidence>
<dbReference type="OrthoDB" id="5986190at2759"/>
<protein>
    <recommendedName>
        <fullName evidence="9">Kinesin light chain</fullName>
    </recommendedName>
</protein>
<dbReference type="PANTHER" id="PTHR13143:SF6">
    <property type="entry name" value="TETRATRICOPEPTIDE REPEAT PROTEIN 19, MITOCHONDRIAL"/>
    <property type="match status" value="1"/>
</dbReference>
<gene>
    <name evidence="7" type="ORF">scyTo_0024986</name>
</gene>
<comment type="caution">
    <text evidence="7">The sequence shown here is derived from an EMBL/GenBank/DDBJ whole genome shotgun (WGS) entry which is preliminary data.</text>
</comment>
<comment type="subcellular location">
    <subcellularLocation>
        <location evidence="1">Mitochondrion</location>
    </subcellularLocation>
</comment>
<evidence type="ECO:0000256" key="4">
    <source>
        <dbReference type="ARBA" id="ARBA00022803"/>
    </source>
</evidence>
<dbReference type="EMBL" id="BFAA01065767">
    <property type="protein sequence ID" value="GCB84329.1"/>
    <property type="molecule type" value="Genomic_DNA"/>
</dbReference>
<evidence type="ECO:0000256" key="5">
    <source>
        <dbReference type="ARBA" id="ARBA00022946"/>
    </source>
</evidence>
<comment type="similarity">
    <text evidence="2">Belongs to the TTC19 family.</text>
</comment>
<dbReference type="STRING" id="75743.A0A401QG19"/>
<proteinExistence type="inferred from homology"/>
<keyword evidence="5" id="KW-0809">Transit peptide</keyword>
<name>A0A401QG19_SCYTO</name>
<dbReference type="InterPro" id="IPR011990">
    <property type="entry name" value="TPR-like_helical_dom_sf"/>
</dbReference>
<dbReference type="InterPro" id="IPR040395">
    <property type="entry name" value="TTC19"/>
</dbReference>
<organism evidence="7 8">
    <name type="scientific">Scyliorhinus torazame</name>
    <name type="common">Cloudy catshark</name>
    <name type="synonym">Catulus torazame</name>
    <dbReference type="NCBI Taxonomy" id="75743"/>
    <lineage>
        <taxon>Eukaryota</taxon>
        <taxon>Metazoa</taxon>
        <taxon>Chordata</taxon>
        <taxon>Craniata</taxon>
        <taxon>Vertebrata</taxon>
        <taxon>Chondrichthyes</taxon>
        <taxon>Elasmobranchii</taxon>
        <taxon>Galeomorphii</taxon>
        <taxon>Galeoidea</taxon>
        <taxon>Carcharhiniformes</taxon>
        <taxon>Scyliorhinidae</taxon>
        <taxon>Scyliorhinus</taxon>
    </lineage>
</organism>
<keyword evidence="3" id="KW-0677">Repeat</keyword>
<evidence type="ECO:0008006" key="9">
    <source>
        <dbReference type="Google" id="ProtNLM"/>
    </source>
</evidence>
<reference evidence="7 8" key="1">
    <citation type="journal article" date="2018" name="Nat. Ecol. Evol.">
        <title>Shark genomes provide insights into elasmobranch evolution and the origin of vertebrates.</title>
        <authorList>
            <person name="Hara Y"/>
            <person name="Yamaguchi K"/>
            <person name="Onimaru K"/>
            <person name="Kadota M"/>
            <person name="Koyanagi M"/>
            <person name="Keeley SD"/>
            <person name="Tatsumi K"/>
            <person name="Tanaka K"/>
            <person name="Motone F"/>
            <person name="Kageyama Y"/>
            <person name="Nozu R"/>
            <person name="Adachi N"/>
            <person name="Nishimura O"/>
            <person name="Nakagawa R"/>
            <person name="Tanegashima C"/>
            <person name="Kiyatake I"/>
            <person name="Matsumoto R"/>
            <person name="Murakumo K"/>
            <person name="Nishida K"/>
            <person name="Terakita A"/>
            <person name="Kuratani S"/>
            <person name="Sato K"/>
            <person name="Hyodo S Kuraku.S."/>
        </authorList>
    </citation>
    <scope>NUCLEOTIDE SEQUENCE [LARGE SCALE GENOMIC DNA]</scope>
</reference>
<feature type="non-terminal residue" evidence="7">
    <location>
        <position position="83"/>
    </location>
</feature>
<dbReference type="AlphaFoldDB" id="A0A401QG19"/>
<keyword evidence="6" id="KW-0496">Mitochondrion</keyword>
<feature type="non-terminal residue" evidence="7">
    <location>
        <position position="1"/>
    </location>
</feature>
<accession>A0A401QG19</accession>
<sequence length="83" mass="9508">HGFAVEGYKWCIETLEEKIQSQKDLPEESLSAHEKDNTRLLLGMSLDSCARYMISRKQLELAESLYEKALAISRQVQGETHPQ</sequence>
<keyword evidence="8" id="KW-1185">Reference proteome</keyword>